<keyword evidence="4" id="KW-0121">Carboxypeptidase</keyword>
<evidence type="ECO:0000313" key="6">
    <source>
        <dbReference type="Proteomes" id="UP000276029"/>
    </source>
</evidence>
<reference evidence="4 6" key="2">
    <citation type="submission" date="2018-10" db="EMBL/GenBank/DDBJ databases">
        <title>Genomic Encyclopedia of Type Strains, Phase IV (KMG-IV): sequencing the most valuable type-strain genomes for metagenomic binning, comparative biology and taxonomic classification.</title>
        <authorList>
            <person name="Goeker M."/>
        </authorList>
    </citation>
    <scope>NUCLEOTIDE SEQUENCE [LARGE SCALE GENOMIC DNA]</scope>
    <source>
        <strain evidence="4 6">DSM 19791</strain>
    </source>
</reference>
<proteinExistence type="predicted"/>
<dbReference type="Gene3D" id="3.40.710.10">
    <property type="entry name" value="DD-peptidase/beta-lactamase superfamily"/>
    <property type="match status" value="2"/>
</dbReference>
<dbReference type="Pfam" id="PF00144">
    <property type="entry name" value="Beta-lactamase"/>
    <property type="match status" value="1"/>
</dbReference>
<dbReference type="InterPro" id="IPR012338">
    <property type="entry name" value="Beta-lactam/transpept-like"/>
</dbReference>
<keyword evidence="6" id="KW-1185">Reference proteome</keyword>
<dbReference type="KEGG" id="smic:SmB9_21460"/>
<dbReference type="GO" id="GO:0004180">
    <property type="term" value="F:carboxypeptidase activity"/>
    <property type="evidence" value="ECO:0007669"/>
    <property type="project" value="UniProtKB-KW"/>
</dbReference>
<reference evidence="3 5" key="1">
    <citation type="submission" date="2018-06" db="EMBL/GenBank/DDBJ databases">
        <title>Complete Genome Sequence of the Microcystin-Degrading Bacterium Sphingosinicella microcystinivorans Strain B-9.</title>
        <authorList>
            <person name="Jin H."/>
            <person name="Nishizawa T."/>
            <person name="Guo Y."/>
            <person name="Nishizawa A."/>
            <person name="Park H."/>
            <person name="Kato H."/>
            <person name="Tsuji K."/>
            <person name="Harada K."/>
        </authorList>
    </citation>
    <scope>NUCLEOTIDE SEQUENCE [LARGE SCALE GENOMIC DNA]</scope>
    <source>
        <strain evidence="3 5">B9</strain>
    </source>
</reference>
<organism evidence="3 5">
    <name type="scientific">Sphingosinicella microcystinivorans</name>
    <dbReference type="NCBI Taxonomy" id="335406"/>
    <lineage>
        <taxon>Bacteria</taxon>
        <taxon>Pseudomonadati</taxon>
        <taxon>Pseudomonadota</taxon>
        <taxon>Alphaproteobacteria</taxon>
        <taxon>Sphingomonadales</taxon>
        <taxon>Sphingosinicellaceae</taxon>
        <taxon>Sphingosinicella</taxon>
    </lineage>
</organism>
<sequence length="447" mass="47325">MMVRKAGCATVGAVMLMLAACAHDASPGVSEAARLDAVVQALPLASSSPVPADAIHNAVVVLEDPAQKLLYAKGVGPAREGGAALISAKDQFPIASVTKTMTATVILQLAEEGRLGPDGIETTLGSLGVLAPAILDRLMTFEGRSYGAGLTIRQLLAHQSGMRDVFMDDAKITSEDNQGDAAPESFGGVLLGVLGAHRKCLDTPGCDTAALMTGKTWTPWDASQPENAQAGILNFYLNHNGGATNGLFAPGQGYHYSDTGYIILGLVIEKLTGDTLHAAYRERLFDPLGLKHTYLEYAMKPATAPYEGNAADFYIGDFPGRTGRFNISFDWAGGGVVSTAEELNRFMRALGEGRLFKKAETLTLMTTPQWRQMRGDIVVERGLGVSRLTTPDGISYFGHTGFWGAIMLFEPGTGISLGGTLNQVGHNPAVWAIDLLRAARPRGTATN</sequence>
<dbReference type="AlphaFoldDB" id="A0AAD1D6W8"/>
<dbReference type="InterPro" id="IPR050789">
    <property type="entry name" value="Diverse_Enzym_Activities"/>
</dbReference>
<dbReference type="PROSITE" id="PS51257">
    <property type="entry name" value="PROKAR_LIPOPROTEIN"/>
    <property type="match status" value="1"/>
</dbReference>
<name>A0AAD1D6W8_SPHMI</name>
<gene>
    <name evidence="4" type="ORF">DFR51_1074</name>
    <name evidence="3" type="ORF">SmB9_21460</name>
</gene>
<evidence type="ECO:0000313" key="3">
    <source>
        <dbReference type="EMBL" id="BBE34488.1"/>
    </source>
</evidence>
<evidence type="ECO:0000256" key="1">
    <source>
        <dbReference type="SAM" id="SignalP"/>
    </source>
</evidence>
<dbReference type="EMBL" id="RBWX01000007">
    <property type="protein sequence ID" value="RKS91509.1"/>
    <property type="molecule type" value="Genomic_DNA"/>
</dbReference>
<dbReference type="Proteomes" id="UP000276029">
    <property type="component" value="Unassembled WGS sequence"/>
</dbReference>
<keyword evidence="3" id="KW-0378">Hydrolase</keyword>
<accession>A0AAD1D6W8</accession>
<feature type="domain" description="Beta-lactamase-related" evidence="2">
    <location>
        <begin position="68"/>
        <end position="427"/>
    </location>
</feature>
<feature type="signal peptide" evidence="1">
    <location>
        <begin position="1"/>
        <end position="24"/>
    </location>
</feature>
<protein>
    <submittedName>
        <fullName evidence="4">D-alanyl-D-alanine carboxypeptidase</fullName>
    </submittedName>
    <submittedName>
        <fullName evidence="3">Serine hydrolase</fullName>
    </submittedName>
</protein>
<dbReference type="SUPFAM" id="SSF56601">
    <property type="entry name" value="beta-lactamase/transpeptidase-like"/>
    <property type="match status" value="1"/>
</dbReference>
<keyword evidence="4" id="KW-0645">Protease</keyword>
<dbReference type="Proteomes" id="UP000275727">
    <property type="component" value="Chromosome"/>
</dbReference>
<dbReference type="EMBL" id="AP018711">
    <property type="protein sequence ID" value="BBE34488.1"/>
    <property type="molecule type" value="Genomic_DNA"/>
</dbReference>
<keyword evidence="1" id="KW-0732">Signal</keyword>
<evidence type="ECO:0000313" key="5">
    <source>
        <dbReference type="Proteomes" id="UP000275727"/>
    </source>
</evidence>
<dbReference type="PANTHER" id="PTHR43283">
    <property type="entry name" value="BETA-LACTAMASE-RELATED"/>
    <property type="match status" value="1"/>
</dbReference>
<dbReference type="RefSeq" id="WP_121047955.1">
    <property type="nucleotide sequence ID" value="NZ_AP018711.1"/>
</dbReference>
<feature type="chain" id="PRO_5042296772" evidence="1">
    <location>
        <begin position="25"/>
        <end position="447"/>
    </location>
</feature>
<evidence type="ECO:0000259" key="2">
    <source>
        <dbReference type="Pfam" id="PF00144"/>
    </source>
</evidence>
<evidence type="ECO:0000313" key="4">
    <source>
        <dbReference type="EMBL" id="RKS91509.1"/>
    </source>
</evidence>
<dbReference type="InterPro" id="IPR001466">
    <property type="entry name" value="Beta-lactam-related"/>
</dbReference>